<keyword evidence="4" id="KW-1185">Reference proteome</keyword>
<dbReference type="PANTHER" id="PTHR47126">
    <property type="entry name" value="5'-ADENYLYLSULFATE REDUCTASE-LIKE 7"/>
    <property type="match status" value="1"/>
</dbReference>
<feature type="chain" id="PRO_5038717725" evidence="1">
    <location>
        <begin position="27"/>
        <end position="246"/>
    </location>
</feature>
<dbReference type="EMBL" id="CP097511">
    <property type="protein sequence ID" value="URE46616.1"/>
    <property type="molecule type" value="Genomic_DNA"/>
</dbReference>
<dbReference type="PANTHER" id="PTHR47126:SF3">
    <property type="entry name" value="5'-ADENYLYLSULFATE REDUCTASE-LIKE 5"/>
    <property type="match status" value="1"/>
</dbReference>
<dbReference type="OrthoDB" id="1899781at2759"/>
<evidence type="ECO:0000256" key="1">
    <source>
        <dbReference type="SAM" id="SignalP"/>
    </source>
</evidence>
<evidence type="ECO:0000313" key="4">
    <source>
        <dbReference type="Proteomes" id="UP001055439"/>
    </source>
</evidence>
<keyword evidence="1" id="KW-0732">Signal</keyword>
<dbReference type="InterPro" id="IPR044794">
    <property type="entry name" value="APRL5/7"/>
</dbReference>
<name>A0A9E7I777_9LILI</name>
<accession>A0A9E7I777</accession>
<dbReference type="InterPro" id="IPR036249">
    <property type="entry name" value="Thioredoxin-like_sf"/>
</dbReference>
<evidence type="ECO:0000313" key="3">
    <source>
        <dbReference type="EMBL" id="URE46616.1"/>
    </source>
</evidence>
<sequence>MAGSSLPLVATLVFFVSSLVFRVSLATMQPLCPRLSVPFLDDLGSQCPRWIELSLRQEIYLILSIHFKGSGETLERYLNCGDQYCSVLFCASWCPFSWDIQPIFDALSSMFPQIKHLLVEESSIMPSVLSRNGIHSFPAIMLINRTSRVQYHGPKDLNSLVHFYKKSTGLNPIMYLAIDKPGSGNVKSPVLEVESASELIAKEPYLTFAIINISLKINYMFFFCHLLPLQRFLGLTCLASELEFSA</sequence>
<proteinExistence type="predicted"/>
<reference evidence="3" key="1">
    <citation type="submission" date="2022-05" db="EMBL/GenBank/DDBJ databases">
        <title>The Musa troglodytarum L. genome provides insights into the mechanism of non-climacteric behaviour and enrichment of carotenoids.</title>
        <authorList>
            <person name="Wang J."/>
        </authorList>
    </citation>
    <scope>NUCLEOTIDE SEQUENCE</scope>
    <source>
        <tissue evidence="3">Leaf</tissue>
    </source>
</reference>
<gene>
    <name evidence="3" type="ORF">MUK42_23191</name>
</gene>
<feature type="signal peptide" evidence="1">
    <location>
        <begin position="1"/>
        <end position="26"/>
    </location>
</feature>
<dbReference type="Proteomes" id="UP001055439">
    <property type="component" value="Chromosome 9"/>
</dbReference>
<dbReference type="AlphaFoldDB" id="A0A9E7I777"/>
<feature type="domain" description="Thioredoxin" evidence="2">
    <location>
        <begin position="75"/>
        <end position="165"/>
    </location>
</feature>
<dbReference type="Pfam" id="PF00085">
    <property type="entry name" value="Thioredoxin"/>
    <property type="match status" value="1"/>
</dbReference>
<organism evidence="3 4">
    <name type="scientific">Musa troglodytarum</name>
    <name type="common">fe'i banana</name>
    <dbReference type="NCBI Taxonomy" id="320322"/>
    <lineage>
        <taxon>Eukaryota</taxon>
        <taxon>Viridiplantae</taxon>
        <taxon>Streptophyta</taxon>
        <taxon>Embryophyta</taxon>
        <taxon>Tracheophyta</taxon>
        <taxon>Spermatophyta</taxon>
        <taxon>Magnoliopsida</taxon>
        <taxon>Liliopsida</taxon>
        <taxon>Zingiberales</taxon>
        <taxon>Musaceae</taxon>
        <taxon>Musa</taxon>
    </lineage>
</organism>
<protein>
    <submittedName>
        <fullName evidence="3">OsAPRL5 adenosine 5'-phosphosulfate reductase-like OsAPRL5</fullName>
    </submittedName>
</protein>
<dbReference type="Gene3D" id="3.40.30.10">
    <property type="entry name" value="Glutaredoxin"/>
    <property type="match status" value="1"/>
</dbReference>
<evidence type="ECO:0000259" key="2">
    <source>
        <dbReference type="Pfam" id="PF00085"/>
    </source>
</evidence>
<dbReference type="SUPFAM" id="SSF52833">
    <property type="entry name" value="Thioredoxin-like"/>
    <property type="match status" value="1"/>
</dbReference>
<dbReference type="InterPro" id="IPR013766">
    <property type="entry name" value="Thioredoxin_domain"/>
</dbReference>